<accession>A0ABW1IS03</accession>
<dbReference type="RefSeq" id="WP_379895266.1">
    <property type="nucleotide sequence ID" value="NZ_CBCSCT010000029.1"/>
</dbReference>
<keyword evidence="1" id="KW-0645">Protease</keyword>
<reference evidence="2" key="1">
    <citation type="journal article" date="2019" name="Int. J. Syst. Evol. Microbiol.">
        <title>The Global Catalogue of Microorganisms (GCM) 10K type strain sequencing project: providing services to taxonomists for standard genome sequencing and annotation.</title>
        <authorList>
            <consortium name="The Broad Institute Genomics Platform"/>
            <consortium name="The Broad Institute Genome Sequencing Center for Infectious Disease"/>
            <person name="Wu L."/>
            <person name="Ma J."/>
        </authorList>
    </citation>
    <scope>NUCLEOTIDE SEQUENCE [LARGE SCALE GENOMIC DNA]</scope>
    <source>
        <strain evidence="2">CCM 8749</strain>
    </source>
</reference>
<protein>
    <submittedName>
        <fullName evidence="1">Serine protease</fullName>
    </submittedName>
</protein>
<dbReference type="GO" id="GO:0008233">
    <property type="term" value="F:peptidase activity"/>
    <property type="evidence" value="ECO:0007669"/>
    <property type="project" value="UniProtKB-KW"/>
</dbReference>
<dbReference type="EMBL" id="JBHSQV010000172">
    <property type="protein sequence ID" value="MFC5987845.1"/>
    <property type="molecule type" value="Genomic_DNA"/>
</dbReference>
<keyword evidence="1" id="KW-0378">Hydrolase</keyword>
<gene>
    <name evidence="1" type="ORF">ACFPXP_15675</name>
</gene>
<organism evidence="1 2">
    <name type="scientific">Marinicrinis lubricantis</name>
    <dbReference type="NCBI Taxonomy" id="2086470"/>
    <lineage>
        <taxon>Bacteria</taxon>
        <taxon>Bacillati</taxon>
        <taxon>Bacillota</taxon>
        <taxon>Bacilli</taxon>
        <taxon>Bacillales</taxon>
        <taxon>Paenibacillaceae</taxon>
    </lineage>
</organism>
<dbReference type="GO" id="GO:0006508">
    <property type="term" value="P:proteolysis"/>
    <property type="evidence" value="ECO:0007669"/>
    <property type="project" value="UniProtKB-KW"/>
</dbReference>
<sequence>MSYFIISQDERFVHAVEPDGISRAVPRELLTLERIGEMDDWVLQFPIKEQQRLQGGLFVDFIQHPVTLWSDRLKSLLVRCSKKLKFQPVVLTDLKRLRQEPYWLMAAPEVHCLSNESEFHKDGSLKRPVIDERMAGLQPMMKVGGIREDLFIVSLGVAESILRRDFIGVRLTRIEGIYEENGGIA</sequence>
<name>A0ABW1IS03_9BACL</name>
<keyword evidence="2" id="KW-1185">Reference proteome</keyword>
<evidence type="ECO:0000313" key="2">
    <source>
        <dbReference type="Proteomes" id="UP001596250"/>
    </source>
</evidence>
<proteinExistence type="predicted"/>
<dbReference type="Proteomes" id="UP001596250">
    <property type="component" value="Unassembled WGS sequence"/>
</dbReference>
<comment type="caution">
    <text evidence="1">The sequence shown here is derived from an EMBL/GenBank/DDBJ whole genome shotgun (WGS) entry which is preliminary data.</text>
</comment>
<evidence type="ECO:0000313" key="1">
    <source>
        <dbReference type="EMBL" id="MFC5987845.1"/>
    </source>
</evidence>